<dbReference type="GO" id="GO:0005694">
    <property type="term" value="C:chromosome"/>
    <property type="evidence" value="ECO:0007669"/>
    <property type="project" value="TreeGrafter"/>
</dbReference>
<reference evidence="5" key="1">
    <citation type="submission" date="2019-04" db="EMBL/GenBank/DDBJ databases">
        <authorList>
            <consortium name="Science for Life Laboratories"/>
        </authorList>
    </citation>
    <scope>NUCLEOTIDE SEQUENCE</scope>
    <source>
        <strain evidence="5">MBLW1</strain>
    </source>
</reference>
<dbReference type="SMART" id="SM00470">
    <property type="entry name" value="ParB"/>
    <property type="match status" value="1"/>
</dbReference>
<dbReference type="InParanoid" id="A0A6C2YVZ9"/>
<dbReference type="NCBIfam" id="TIGR00180">
    <property type="entry name" value="parB_part"/>
    <property type="match status" value="1"/>
</dbReference>
<accession>A0A6C2YVZ9</accession>
<dbReference type="SUPFAM" id="SSF110849">
    <property type="entry name" value="ParB/Sulfiredoxin"/>
    <property type="match status" value="1"/>
</dbReference>
<dbReference type="InterPro" id="IPR050336">
    <property type="entry name" value="Chromosome_partition/occlusion"/>
</dbReference>
<dbReference type="InterPro" id="IPR036086">
    <property type="entry name" value="ParB/Sulfiredoxin_sf"/>
</dbReference>
<keyword evidence="2" id="KW-0159">Chromosome partition</keyword>
<dbReference type="InterPro" id="IPR004437">
    <property type="entry name" value="ParB/RepB/Spo0J"/>
</dbReference>
<evidence type="ECO:0000256" key="1">
    <source>
        <dbReference type="ARBA" id="ARBA00006295"/>
    </source>
</evidence>
<sequence>MNTQLLAIDDIVPSPHNPPGRLTPEDPELQSLCESIRSYGVREPPTVYRDVKTGRYVLLSGHRRWYCAKECGHAELLCLVTEPPNGAGEEQLRQATVNIHRRDYTPIQFAKLIEGLMTECSLTGKEVAAKLNVSPALVSTHLSLLRLNEEHQQQIEAGNISLSVGQLMSQTENPSLRVQLAEMASRGASRKQVADAIKGERSKPKGKRIAIRSGAISVAVDHQSSLAALIRELGSILRDARRAAANGKNLDEFTQDLTANPEGEAP</sequence>
<dbReference type="PANTHER" id="PTHR33375:SF1">
    <property type="entry name" value="CHROMOSOME-PARTITIONING PROTEIN PARB-RELATED"/>
    <property type="match status" value="1"/>
</dbReference>
<dbReference type="InterPro" id="IPR003115">
    <property type="entry name" value="ParB_N"/>
</dbReference>
<dbReference type="Pfam" id="PF17762">
    <property type="entry name" value="HTH_ParB"/>
    <property type="match status" value="1"/>
</dbReference>
<dbReference type="PANTHER" id="PTHR33375">
    <property type="entry name" value="CHROMOSOME-PARTITIONING PROTEIN PARB-RELATED"/>
    <property type="match status" value="1"/>
</dbReference>
<dbReference type="RefSeq" id="WP_162660428.1">
    <property type="nucleotide sequence ID" value="NZ_LR593887.1"/>
</dbReference>
<organism evidence="5">
    <name type="scientific">Tuwongella immobilis</name>
    <dbReference type="NCBI Taxonomy" id="692036"/>
    <lineage>
        <taxon>Bacteria</taxon>
        <taxon>Pseudomonadati</taxon>
        <taxon>Planctomycetota</taxon>
        <taxon>Planctomycetia</taxon>
        <taxon>Gemmatales</taxon>
        <taxon>Gemmataceae</taxon>
        <taxon>Tuwongella</taxon>
    </lineage>
</organism>
<dbReference type="Proteomes" id="UP000464378">
    <property type="component" value="Chromosome"/>
</dbReference>
<dbReference type="Gene3D" id="1.10.10.2830">
    <property type="match status" value="1"/>
</dbReference>
<proteinExistence type="inferred from homology"/>
<dbReference type="KEGG" id="tim:GMBLW1_38500"/>
<gene>
    <name evidence="5" type="ORF">GMBLW1_38500</name>
</gene>
<dbReference type="Pfam" id="PF02195">
    <property type="entry name" value="ParB_N"/>
    <property type="match status" value="1"/>
</dbReference>
<evidence type="ECO:0000256" key="3">
    <source>
        <dbReference type="SAM" id="MobiDB-lite"/>
    </source>
</evidence>
<dbReference type="GO" id="GO:0007059">
    <property type="term" value="P:chromosome segregation"/>
    <property type="evidence" value="ECO:0007669"/>
    <property type="project" value="UniProtKB-KW"/>
</dbReference>
<feature type="domain" description="ParB-like N-terminal" evidence="4">
    <location>
        <begin position="4"/>
        <end position="99"/>
    </location>
</feature>
<protein>
    <recommendedName>
        <fullName evidence="4">ParB-like N-terminal domain-containing protein</fullName>
    </recommendedName>
</protein>
<name>A0A6C2YVZ9_9BACT</name>
<evidence type="ECO:0000313" key="5">
    <source>
        <dbReference type="EMBL" id="VIP05343.1"/>
    </source>
</evidence>
<dbReference type="EMBL" id="LR593887">
    <property type="protein sequence ID" value="VTS08042.1"/>
    <property type="molecule type" value="Genomic_DNA"/>
</dbReference>
<evidence type="ECO:0000259" key="4">
    <source>
        <dbReference type="SMART" id="SM00470"/>
    </source>
</evidence>
<dbReference type="GO" id="GO:0003677">
    <property type="term" value="F:DNA binding"/>
    <property type="evidence" value="ECO:0007669"/>
    <property type="project" value="InterPro"/>
</dbReference>
<feature type="region of interest" description="Disordered" evidence="3">
    <location>
        <begin position="1"/>
        <end position="25"/>
    </location>
</feature>
<comment type="similarity">
    <text evidence="1">Belongs to the ParB family.</text>
</comment>
<dbReference type="Gene3D" id="3.90.1530.10">
    <property type="entry name" value="Conserved hypothetical protein from pyrococcus furiosus pfu- 392566-001, ParB domain"/>
    <property type="match status" value="1"/>
</dbReference>
<dbReference type="InterPro" id="IPR041468">
    <property type="entry name" value="HTH_ParB/Spo0J"/>
</dbReference>
<dbReference type="AlphaFoldDB" id="A0A6C2YVZ9"/>
<keyword evidence="6" id="KW-1185">Reference proteome</keyword>
<evidence type="ECO:0000256" key="2">
    <source>
        <dbReference type="ARBA" id="ARBA00022829"/>
    </source>
</evidence>
<dbReference type="SUPFAM" id="SSF109709">
    <property type="entry name" value="KorB DNA-binding domain-like"/>
    <property type="match status" value="1"/>
</dbReference>
<feature type="region of interest" description="Disordered" evidence="3">
    <location>
        <begin position="247"/>
        <end position="266"/>
    </location>
</feature>
<dbReference type="EMBL" id="LR586016">
    <property type="protein sequence ID" value="VIP05343.1"/>
    <property type="molecule type" value="Genomic_DNA"/>
</dbReference>
<evidence type="ECO:0000313" key="6">
    <source>
        <dbReference type="Proteomes" id="UP000464378"/>
    </source>
</evidence>